<accession>A0A417Z0N1</accession>
<dbReference type="InterPro" id="IPR003812">
    <property type="entry name" value="Fido"/>
</dbReference>
<dbReference type="InterPro" id="IPR036388">
    <property type="entry name" value="WH-like_DNA-bd_sf"/>
</dbReference>
<dbReference type="PROSITE" id="PS51459">
    <property type="entry name" value="FIDO"/>
    <property type="match status" value="1"/>
</dbReference>
<reference evidence="4 5" key="1">
    <citation type="submission" date="2018-08" db="EMBL/GenBank/DDBJ databases">
        <title>Whole genome sequence analysis of Dermacoccus abyssi bacteria isolated from Deep Mariana trench Micromonospora spp reveals genes involved in the environmental adaptation and production of secondary metabolites.</title>
        <authorList>
            <person name="Abdel-Mageed W.M."/>
            <person name="Lehri B."/>
            <person name="Nouioui I."/>
            <person name="Goodfellow I."/>
            <person name="Jaspars M."/>
            <person name="Karlyshev A."/>
        </authorList>
    </citation>
    <scope>NUCLEOTIDE SEQUENCE [LARGE SCALE GENOMIC DNA]</scope>
    <source>
        <strain evidence="4 5">MT1.1</strain>
    </source>
</reference>
<protein>
    <submittedName>
        <fullName evidence="4">Fic family protein</fullName>
    </submittedName>
</protein>
<dbReference type="Proteomes" id="UP000285376">
    <property type="component" value="Unassembled WGS sequence"/>
</dbReference>
<keyword evidence="2" id="KW-0067">ATP-binding</keyword>
<dbReference type="SUPFAM" id="SSF140931">
    <property type="entry name" value="Fic-like"/>
    <property type="match status" value="1"/>
</dbReference>
<dbReference type="PANTHER" id="PTHR13504:SF38">
    <property type="entry name" value="FIDO DOMAIN-CONTAINING PROTEIN"/>
    <property type="match status" value="1"/>
</dbReference>
<dbReference type="InterPro" id="IPR040198">
    <property type="entry name" value="Fido_containing"/>
</dbReference>
<dbReference type="Gene3D" id="1.10.3290.10">
    <property type="entry name" value="Fido-like domain"/>
    <property type="match status" value="1"/>
</dbReference>
<evidence type="ECO:0000259" key="3">
    <source>
        <dbReference type="PROSITE" id="PS51459"/>
    </source>
</evidence>
<organism evidence="4 5">
    <name type="scientific">Dermacoccus abyssi</name>
    <dbReference type="NCBI Taxonomy" id="322596"/>
    <lineage>
        <taxon>Bacteria</taxon>
        <taxon>Bacillati</taxon>
        <taxon>Actinomycetota</taxon>
        <taxon>Actinomycetes</taxon>
        <taxon>Micrococcales</taxon>
        <taxon>Dermacoccaceae</taxon>
        <taxon>Dermacoccus</taxon>
    </lineage>
</organism>
<gene>
    <name evidence="4" type="ORF">D1832_13965</name>
</gene>
<dbReference type="PANTHER" id="PTHR13504">
    <property type="entry name" value="FIDO DOMAIN-CONTAINING PROTEIN DDB_G0283145"/>
    <property type="match status" value="1"/>
</dbReference>
<feature type="binding site" evidence="2">
    <location>
        <begin position="193"/>
        <end position="200"/>
    </location>
    <ligand>
        <name>ATP</name>
        <dbReference type="ChEBI" id="CHEBI:30616"/>
    </ligand>
</feature>
<dbReference type="AlphaFoldDB" id="A0A417Z0N1"/>
<dbReference type="RefSeq" id="WP_118914920.1">
    <property type="nucleotide sequence ID" value="NZ_JALXQV010000007.1"/>
</dbReference>
<dbReference type="Gene3D" id="1.10.10.10">
    <property type="entry name" value="Winged helix-like DNA-binding domain superfamily/Winged helix DNA-binding domain"/>
    <property type="match status" value="1"/>
</dbReference>
<name>A0A417Z0N1_9MICO</name>
<evidence type="ECO:0000256" key="1">
    <source>
        <dbReference type="PIRSR" id="PIRSR640198-1"/>
    </source>
</evidence>
<comment type="caution">
    <text evidence="4">The sequence shown here is derived from an EMBL/GenBank/DDBJ whole genome shotgun (WGS) entry which is preliminary data.</text>
</comment>
<evidence type="ECO:0000313" key="5">
    <source>
        <dbReference type="Proteomes" id="UP000285376"/>
    </source>
</evidence>
<evidence type="ECO:0000313" key="4">
    <source>
        <dbReference type="EMBL" id="RHW43933.1"/>
    </source>
</evidence>
<evidence type="ECO:0000256" key="2">
    <source>
        <dbReference type="PIRSR" id="PIRSR640198-2"/>
    </source>
</evidence>
<dbReference type="GO" id="GO:0005524">
    <property type="term" value="F:ATP binding"/>
    <property type="evidence" value="ECO:0007669"/>
    <property type="project" value="UniProtKB-KW"/>
</dbReference>
<feature type="active site" evidence="1">
    <location>
        <position position="189"/>
    </location>
</feature>
<keyword evidence="2" id="KW-0547">Nucleotide-binding</keyword>
<dbReference type="EMBL" id="QWLM01000022">
    <property type="protein sequence ID" value="RHW43933.1"/>
    <property type="molecule type" value="Genomic_DNA"/>
</dbReference>
<proteinExistence type="predicted"/>
<dbReference type="InterPro" id="IPR036597">
    <property type="entry name" value="Fido-like_dom_sf"/>
</dbReference>
<feature type="domain" description="Fido" evidence="3">
    <location>
        <begin position="106"/>
        <end position="255"/>
    </location>
</feature>
<dbReference type="Pfam" id="PF02661">
    <property type="entry name" value="Fic"/>
    <property type="match status" value="1"/>
</dbReference>
<sequence>MLYETPELDVVDVGVLHEIDEIRREMADVLRAPKRWSGGLRRTTQARAIRGSNSIEGYEVSEQDAAAAVEGDEPLTADERTWKEIEGYRRVLTYVLRMATLPGFTLDAHTLRTMHFMLLEHDFSKSPGEYRRGAIYVQDESTGRNVYEGPDSDDVPQLIDQLMQVLAASTDEHSLVRGAMAHLNFVMVHPFRDGNGRMARILQTLVLATDDILEPEFSSIEEWLGANTRDYYDVLAATGQGAWSPERDATLWLKFSLRAHHQQAQTLRRRFKDAERIWAMLDEIVVDSGVPERSVDALFDAALGMRIRRSTYINRTGVEDRTATRDLGVLVSAGLLRAEGTTRGRYYLPADKLRVAMSEARGDRKLADPYPDLLQQIRVELPR</sequence>